<protein>
    <submittedName>
        <fullName evidence="2">Uncharacterized protein</fullName>
    </submittedName>
</protein>
<dbReference type="RefSeq" id="XP_069225372.1">
    <property type="nucleotide sequence ID" value="XM_069377721.1"/>
</dbReference>
<dbReference type="GeneID" id="96010559"/>
<evidence type="ECO:0000256" key="1">
    <source>
        <dbReference type="SAM" id="MobiDB-lite"/>
    </source>
</evidence>
<name>A0AB34KFX5_9PEZI</name>
<dbReference type="EMBL" id="JAAQHG020000057">
    <property type="protein sequence ID" value="KAL1582265.1"/>
    <property type="molecule type" value="Genomic_DNA"/>
</dbReference>
<organism evidence="2 3">
    <name type="scientific">Cladosporium halotolerans</name>
    <dbReference type="NCBI Taxonomy" id="1052096"/>
    <lineage>
        <taxon>Eukaryota</taxon>
        <taxon>Fungi</taxon>
        <taxon>Dikarya</taxon>
        <taxon>Ascomycota</taxon>
        <taxon>Pezizomycotina</taxon>
        <taxon>Dothideomycetes</taxon>
        <taxon>Dothideomycetidae</taxon>
        <taxon>Cladosporiales</taxon>
        <taxon>Cladosporiaceae</taxon>
        <taxon>Cladosporium</taxon>
    </lineage>
</organism>
<reference evidence="2 3" key="1">
    <citation type="journal article" date="2020" name="Microbiol. Resour. Announc.">
        <title>Draft Genome Sequence of a Cladosporium Species Isolated from the Mesophotic Ascidian Didemnum maculosum.</title>
        <authorList>
            <person name="Gioti A."/>
            <person name="Siaperas R."/>
            <person name="Nikolaivits E."/>
            <person name="Le Goff G."/>
            <person name="Ouazzani J."/>
            <person name="Kotoulas G."/>
            <person name="Topakas E."/>
        </authorList>
    </citation>
    <scope>NUCLEOTIDE SEQUENCE [LARGE SCALE GENOMIC DNA]</scope>
    <source>
        <strain evidence="2 3">TM138-S3</strain>
    </source>
</reference>
<keyword evidence="3" id="KW-1185">Reference proteome</keyword>
<dbReference type="AlphaFoldDB" id="A0AB34KFX5"/>
<comment type="caution">
    <text evidence="2">The sequence shown here is derived from an EMBL/GenBank/DDBJ whole genome shotgun (WGS) entry which is preliminary data.</text>
</comment>
<accession>A0AB34KFX5</accession>
<gene>
    <name evidence="2" type="ORF">WHR41_09117</name>
</gene>
<feature type="region of interest" description="Disordered" evidence="1">
    <location>
        <begin position="138"/>
        <end position="190"/>
    </location>
</feature>
<proteinExistence type="predicted"/>
<feature type="compositionally biased region" description="Polar residues" evidence="1">
    <location>
        <begin position="149"/>
        <end position="185"/>
    </location>
</feature>
<evidence type="ECO:0000313" key="2">
    <source>
        <dbReference type="EMBL" id="KAL1582265.1"/>
    </source>
</evidence>
<evidence type="ECO:0000313" key="3">
    <source>
        <dbReference type="Proteomes" id="UP000803884"/>
    </source>
</evidence>
<dbReference type="Proteomes" id="UP000803884">
    <property type="component" value="Unassembled WGS sequence"/>
</dbReference>
<sequence length="279" mass="31294">MALTESVPFEGALQQHYKMSIAFLAGDVSEPEPMDTEMTDNCFALAPVPASVPRFAASIFQMPCYQPKRRPRTPITLLSLRLHCSPHTRTQIPRIGSLSSLNSINSVTSANSWADCDASSPRSASNFSSIKTSPAKRHDSLWDLEPGPSATSYHSNNSFRSTNATRARHQQGQPNHTEPLAQTSPPARPSYSEEQKFFIMYCRVIKEQSWPEVEDNFALFFKPRTKDGLTSVYYRIRKDWGMEEVLKIGPGGTTGDRRKVEDKAAYFSRDFLNTLGCFD</sequence>